<dbReference type="PROSITE" id="PS51471">
    <property type="entry name" value="FE2OG_OXY"/>
    <property type="match status" value="1"/>
</dbReference>
<protein>
    <recommendedName>
        <fullName evidence="8">Fe2OG dioxygenase domain-containing protein</fullName>
    </recommendedName>
</protein>
<organism evidence="9">
    <name type="scientific">Brassica oleracea</name>
    <name type="common">Wild cabbage</name>
    <dbReference type="NCBI Taxonomy" id="3712"/>
    <lineage>
        <taxon>Eukaryota</taxon>
        <taxon>Viridiplantae</taxon>
        <taxon>Streptophyta</taxon>
        <taxon>Embryophyta</taxon>
        <taxon>Tracheophyta</taxon>
        <taxon>Spermatophyta</taxon>
        <taxon>Magnoliopsida</taxon>
        <taxon>eudicotyledons</taxon>
        <taxon>Gunneridae</taxon>
        <taxon>Pentapetalae</taxon>
        <taxon>rosids</taxon>
        <taxon>malvids</taxon>
        <taxon>Brassicales</taxon>
        <taxon>Brassicaceae</taxon>
        <taxon>Brassiceae</taxon>
        <taxon>Brassica</taxon>
    </lineage>
</organism>
<feature type="compositionally biased region" description="Low complexity" evidence="6">
    <location>
        <begin position="8"/>
        <end position="21"/>
    </location>
</feature>
<keyword evidence="7" id="KW-0472">Membrane</keyword>
<dbReference type="InterPro" id="IPR005123">
    <property type="entry name" value="Oxoglu/Fe-dep_dioxygenase_dom"/>
</dbReference>
<evidence type="ECO:0000313" key="9">
    <source>
        <dbReference type="EMBL" id="VDD43358.1"/>
    </source>
</evidence>
<dbReference type="Pfam" id="PF25238">
    <property type="entry name" value="OGFOD2-like"/>
    <property type="match status" value="1"/>
</dbReference>
<keyword evidence="4" id="KW-0560">Oxidoreductase</keyword>
<dbReference type="InterPro" id="IPR006620">
    <property type="entry name" value="Pro_4_hyd_alph"/>
</dbReference>
<feature type="region of interest" description="Disordered" evidence="6">
    <location>
        <begin position="1"/>
        <end position="49"/>
    </location>
</feature>
<evidence type="ECO:0000256" key="3">
    <source>
        <dbReference type="ARBA" id="ARBA00022964"/>
    </source>
</evidence>
<sequence>MALDSSGEQPEQQQQQQQRPRAPSSKTRDARLKLRRTPNEEHEPENYEDLPLDFSPALFSSLERYLPEKVLNSTRIEKARFMSELLESYSPASELNRIQRHREYRQRILSSYQVKRLHGDIYTLDPASFFVPSFLDAVSHSSEERFRSMVVPSAPGIYTFDMLQPRFCEMLLAEVEHMEKWVYDSRSTIMRPNTMNRFGVVLDDFGFESMLQKLVDDFISPISQFLFPEVCGTGLDSHHGFIVEYGKDRDTDLGFHVDDSEVSLNVCLGKQFSGGELYFRGVRCDHHVNSESGENENYDYSHVPGRAILHRGRHRHGAKATTSGHRVNLILWCRSSTFREMKSYQSDFSSWCGGCKVDRQNRRQASVKATMEVYQRSALYMMIIFQAIVCFFLIWLFLF</sequence>
<evidence type="ECO:0000256" key="7">
    <source>
        <dbReference type="SAM" id="Phobius"/>
    </source>
</evidence>
<name>A0A3P6EU34_BRAOL</name>
<keyword evidence="5" id="KW-0408">Iron</keyword>
<dbReference type="AlphaFoldDB" id="A0A3P6EU34"/>
<keyword evidence="7" id="KW-0812">Transmembrane</keyword>
<feature type="transmembrane region" description="Helical" evidence="7">
    <location>
        <begin position="378"/>
        <end position="398"/>
    </location>
</feature>
<dbReference type="PANTHER" id="PTHR24014">
    <property type="entry name" value="2-OXOGLUTARATE AND IRON-DEPENDENT OXYGENASE DOMAIN-CONTAINING PROTEIN 2"/>
    <property type="match status" value="1"/>
</dbReference>
<dbReference type="GO" id="GO:0016705">
    <property type="term" value="F:oxidoreductase activity, acting on paired donors, with incorporation or reduction of molecular oxygen"/>
    <property type="evidence" value="ECO:0007669"/>
    <property type="project" value="InterPro"/>
</dbReference>
<dbReference type="Gene3D" id="2.60.120.620">
    <property type="entry name" value="q2cbj1_9rhob like domain"/>
    <property type="match status" value="1"/>
</dbReference>
<feature type="compositionally biased region" description="Basic and acidic residues" evidence="6">
    <location>
        <begin position="26"/>
        <end position="45"/>
    </location>
</feature>
<keyword evidence="3" id="KW-0223">Dioxygenase</keyword>
<evidence type="ECO:0000256" key="2">
    <source>
        <dbReference type="ARBA" id="ARBA00022723"/>
    </source>
</evidence>
<accession>A0A3P6EU34</accession>
<evidence type="ECO:0000256" key="1">
    <source>
        <dbReference type="ARBA" id="ARBA00001961"/>
    </source>
</evidence>
<gene>
    <name evidence="9" type="ORF">BOLC5T30905H</name>
</gene>
<keyword evidence="2" id="KW-0479">Metal-binding</keyword>
<evidence type="ECO:0000259" key="8">
    <source>
        <dbReference type="PROSITE" id="PS51471"/>
    </source>
</evidence>
<feature type="domain" description="Fe2OG dioxygenase" evidence="8">
    <location>
        <begin position="236"/>
        <end position="335"/>
    </location>
</feature>
<keyword evidence="7" id="KW-1133">Transmembrane helix</keyword>
<evidence type="ECO:0000256" key="4">
    <source>
        <dbReference type="ARBA" id="ARBA00023002"/>
    </source>
</evidence>
<dbReference type="GO" id="GO:0051213">
    <property type="term" value="F:dioxygenase activity"/>
    <property type="evidence" value="ECO:0007669"/>
    <property type="project" value="UniProtKB-KW"/>
</dbReference>
<dbReference type="GO" id="GO:0005506">
    <property type="term" value="F:iron ion binding"/>
    <property type="evidence" value="ECO:0007669"/>
    <property type="project" value="InterPro"/>
</dbReference>
<dbReference type="SMART" id="SM00702">
    <property type="entry name" value="P4Hc"/>
    <property type="match status" value="1"/>
</dbReference>
<dbReference type="PANTHER" id="PTHR24014:SF8">
    <property type="entry name" value="2-OXOGLUTARATE AND IRON-DEPENDENT OXYGENASE DOMAIN-CONTAINING PROTEIN ICU11"/>
    <property type="match status" value="1"/>
</dbReference>
<dbReference type="EMBL" id="LR031877">
    <property type="protein sequence ID" value="VDD43358.1"/>
    <property type="molecule type" value="Genomic_DNA"/>
</dbReference>
<reference evidence="9" key="1">
    <citation type="submission" date="2018-11" db="EMBL/GenBank/DDBJ databases">
        <authorList>
            <consortium name="Genoscope - CEA"/>
            <person name="William W."/>
        </authorList>
    </citation>
    <scope>NUCLEOTIDE SEQUENCE</scope>
</reference>
<evidence type="ECO:0000256" key="6">
    <source>
        <dbReference type="SAM" id="MobiDB-lite"/>
    </source>
</evidence>
<evidence type="ECO:0000256" key="5">
    <source>
        <dbReference type="ARBA" id="ARBA00023004"/>
    </source>
</evidence>
<proteinExistence type="predicted"/>
<dbReference type="GO" id="GO:0031418">
    <property type="term" value="F:L-ascorbic acid binding"/>
    <property type="evidence" value="ECO:0007669"/>
    <property type="project" value="InterPro"/>
</dbReference>
<comment type="cofactor">
    <cofactor evidence="1">
        <name>L-ascorbate</name>
        <dbReference type="ChEBI" id="CHEBI:38290"/>
    </cofactor>
</comment>